<dbReference type="PANTHER" id="PTHR43540:SF1">
    <property type="entry name" value="ISOCHORISMATASE HYDROLASE"/>
    <property type="match status" value="1"/>
</dbReference>
<reference evidence="3 4" key="1">
    <citation type="journal article" date="2011" name="Syst. Appl. Microbiol.">
        <title>Defluviimonas denitrificans gen. nov., sp. nov., and Pararhodobacter aggregans gen. nov., sp. nov., non-phototrophic Rhodobacteraceae from the biofilter of a marine aquaculture.</title>
        <authorList>
            <person name="Foesel B.U."/>
            <person name="Drake H.L."/>
            <person name="Schramm A."/>
        </authorList>
    </citation>
    <scope>NUCLEOTIDE SEQUENCE [LARGE SCALE GENOMIC DNA]</scope>
    <source>
        <strain evidence="3 4">D1-19</strain>
    </source>
</reference>
<dbReference type="SUPFAM" id="SSF52499">
    <property type="entry name" value="Isochorismatase-like hydrolases"/>
    <property type="match status" value="1"/>
</dbReference>
<dbReference type="EMBL" id="QDDR01000012">
    <property type="protein sequence ID" value="PVE45782.1"/>
    <property type="molecule type" value="Genomic_DNA"/>
</dbReference>
<dbReference type="AlphaFoldDB" id="A0A2T7UM53"/>
<keyword evidence="4" id="KW-1185">Reference proteome</keyword>
<dbReference type="PANTHER" id="PTHR43540">
    <property type="entry name" value="PEROXYUREIDOACRYLATE/UREIDOACRYLATE AMIDOHYDROLASE-RELATED"/>
    <property type="match status" value="1"/>
</dbReference>
<sequence>MRDAGDRRGEGTGPTRRAMIAGALSLGFIHSLPQSARSQPIEESPMPIDPRRSALVLLHYQTDILALFAEAGIDAYVQRMARLAGAARGAGVPVYLVRIGFSPDYREISANNQNGQMIRSFGLFTNDAIPDALRGSGDTEITAHRVSAFKGTDLDLSLRARGIDTLMMAGITTSGVVFSTLAEASDLDYRILLIADGCFEPDAAAQEALLRVPFATRAEVTTTDALLAQL</sequence>
<gene>
    <name evidence="3" type="ORF">DDE23_19965</name>
</gene>
<feature type="domain" description="Isochorismatase-like" evidence="2">
    <location>
        <begin position="53"/>
        <end position="224"/>
    </location>
</feature>
<dbReference type="Pfam" id="PF00857">
    <property type="entry name" value="Isochorismatase"/>
    <property type="match status" value="1"/>
</dbReference>
<name>A0A2T7UM53_9RHOB</name>
<dbReference type="InterPro" id="IPR000868">
    <property type="entry name" value="Isochorismatase-like_dom"/>
</dbReference>
<accession>A0A2T7UM53</accession>
<dbReference type="InterPro" id="IPR036380">
    <property type="entry name" value="Isochorismatase-like_sf"/>
</dbReference>
<organism evidence="3 4">
    <name type="scientific">Pararhodobacter aggregans</name>
    <dbReference type="NCBI Taxonomy" id="404875"/>
    <lineage>
        <taxon>Bacteria</taxon>
        <taxon>Pseudomonadati</taxon>
        <taxon>Pseudomonadota</taxon>
        <taxon>Alphaproteobacteria</taxon>
        <taxon>Rhodobacterales</taxon>
        <taxon>Paracoccaceae</taxon>
        <taxon>Pararhodobacter</taxon>
    </lineage>
</organism>
<dbReference type="InterPro" id="IPR050272">
    <property type="entry name" value="Isochorismatase-like_hydrls"/>
</dbReference>
<comment type="caution">
    <text evidence="3">The sequence shown here is derived from an EMBL/GenBank/DDBJ whole genome shotgun (WGS) entry which is preliminary data.</text>
</comment>
<dbReference type="Proteomes" id="UP000244810">
    <property type="component" value="Unassembled WGS sequence"/>
</dbReference>
<proteinExistence type="predicted"/>
<evidence type="ECO:0000259" key="2">
    <source>
        <dbReference type="Pfam" id="PF00857"/>
    </source>
</evidence>
<evidence type="ECO:0000256" key="1">
    <source>
        <dbReference type="ARBA" id="ARBA00022801"/>
    </source>
</evidence>
<dbReference type="CDD" id="cd00431">
    <property type="entry name" value="cysteine_hydrolases"/>
    <property type="match status" value="1"/>
</dbReference>
<dbReference type="GO" id="GO:0016787">
    <property type="term" value="F:hydrolase activity"/>
    <property type="evidence" value="ECO:0007669"/>
    <property type="project" value="UniProtKB-KW"/>
</dbReference>
<evidence type="ECO:0000313" key="3">
    <source>
        <dbReference type="EMBL" id="PVE45782.1"/>
    </source>
</evidence>
<keyword evidence="1 3" id="KW-0378">Hydrolase</keyword>
<dbReference type="Gene3D" id="3.40.50.850">
    <property type="entry name" value="Isochorismatase-like"/>
    <property type="match status" value="1"/>
</dbReference>
<evidence type="ECO:0000313" key="4">
    <source>
        <dbReference type="Proteomes" id="UP000244810"/>
    </source>
</evidence>
<protein>
    <submittedName>
        <fullName evidence="3">Cysteine hydrolase</fullName>
    </submittedName>
</protein>